<keyword evidence="1" id="KW-0812">Transmembrane</keyword>
<evidence type="ECO:0000313" key="3">
    <source>
        <dbReference type="Proteomes" id="UP001634747"/>
    </source>
</evidence>
<dbReference type="EMBL" id="JBJYXY010000001">
    <property type="protein sequence ID" value="MFN2977035.1"/>
    <property type="molecule type" value="Genomic_DNA"/>
</dbReference>
<keyword evidence="1" id="KW-0472">Membrane</keyword>
<sequence>MLCFGDRKNAAQQRYLRGGLGVMISYFGFFFGSAGMAHRFHPQGWHLSLAALLPSLSIVGMFYITARYLREEKDEYQRDMVVRCLLWGIAAVMTVEMFTSFRRTFGWTGSLPPFTDWFVLCGSVLIAKFSYKFTNRIADDE</sequence>
<keyword evidence="1" id="KW-1133">Transmembrane helix</keyword>
<proteinExistence type="predicted"/>
<dbReference type="Proteomes" id="UP001634747">
    <property type="component" value="Unassembled WGS sequence"/>
</dbReference>
<feature type="transmembrane region" description="Helical" evidence="1">
    <location>
        <begin position="44"/>
        <end position="64"/>
    </location>
</feature>
<evidence type="ECO:0000313" key="2">
    <source>
        <dbReference type="EMBL" id="MFN2977035.1"/>
    </source>
</evidence>
<name>A0ABW9KQ64_9BACT</name>
<accession>A0ABW9KQ64</accession>
<gene>
    <name evidence="2" type="ORF">ACK2TP_14785</name>
</gene>
<feature type="transmembrane region" description="Helical" evidence="1">
    <location>
        <begin position="20"/>
        <end position="38"/>
    </location>
</feature>
<evidence type="ECO:0000256" key="1">
    <source>
        <dbReference type="SAM" id="Phobius"/>
    </source>
</evidence>
<organism evidence="2 3">
    <name type="scientific">Terriglobus aquaticus</name>
    <dbReference type="NCBI Taxonomy" id="940139"/>
    <lineage>
        <taxon>Bacteria</taxon>
        <taxon>Pseudomonadati</taxon>
        <taxon>Acidobacteriota</taxon>
        <taxon>Terriglobia</taxon>
        <taxon>Terriglobales</taxon>
        <taxon>Acidobacteriaceae</taxon>
        <taxon>Terriglobus</taxon>
    </lineage>
</organism>
<comment type="caution">
    <text evidence="2">The sequence shown here is derived from an EMBL/GenBank/DDBJ whole genome shotgun (WGS) entry which is preliminary data.</text>
</comment>
<keyword evidence="3" id="KW-1185">Reference proteome</keyword>
<feature type="transmembrane region" description="Helical" evidence="1">
    <location>
        <begin position="114"/>
        <end position="131"/>
    </location>
</feature>
<feature type="transmembrane region" description="Helical" evidence="1">
    <location>
        <begin position="84"/>
        <end position="102"/>
    </location>
</feature>
<protein>
    <submittedName>
        <fullName evidence="2">Uncharacterized protein</fullName>
    </submittedName>
</protein>
<reference evidence="2 3" key="1">
    <citation type="submission" date="2024-12" db="EMBL/GenBank/DDBJ databases">
        <authorList>
            <person name="Lee Y."/>
        </authorList>
    </citation>
    <scope>NUCLEOTIDE SEQUENCE [LARGE SCALE GENOMIC DNA]</scope>
    <source>
        <strain evidence="2 3">03SUJ4</strain>
    </source>
</reference>
<dbReference type="RefSeq" id="WP_263414789.1">
    <property type="nucleotide sequence ID" value="NZ_BAABBH010000001.1"/>
</dbReference>